<feature type="non-terminal residue" evidence="2">
    <location>
        <position position="1"/>
    </location>
</feature>
<dbReference type="AlphaFoldDB" id="A0AB40BS47"/>
<organism evidence="1 2">
    <name type="scientific">Dioscorea cayennensis subsp. rotundata</name>
    <name type="common">White Guinea yam</name>
    <name type="synonym">Dioscorea rotundata</name>
    <dbReference type="NCBI Taxonomy" id="55577"/>
    <lineage>
        <taxon>Eukaryota</taxon>
        <taxon>Viridiplantae</taxon>
        <taxon>Streptophyta</taxon>
        <taxon>Embryophyta</taxon>
        <taxon>Tracheophyta</taxon>
        <taxon>Spermatophyta</taxon>
        <taxon>Magnoliopsida</taxon>
        <taxon>Liliopsida</taxon>
        <taxon>Dioscoreales</taxon>
        <taxon>Dioscoreaceae</taxon>
        <taxon>Dioscorea</taxon>
    </lineage>
</organism>
<protein>
    <submittedName>
        <fullName evidence="2">Uncharacterized protein LOC120265249</fullName>
    </submittedName>
</protein>
<keyword evidence="1" id="KW-1185">Reference proteome</keyword>
<proteinExistence type="predicted"/>
<evidence type="ECO:0000313" key="2">
    <source>
        <dbReference type="RefSeq" id="XP_039129063.1"/>
    </source>
</evidence>
<reference evidence="2" key="1">
    <citation type="submission" date="2025-08" db="UniProtKB">
        <authorList>
            <consortium name="RefSeq"/>
        </authorList>
    </citation>
    <scope>IDENTIFICATION</scope>
</reference>
<name>A0AB40BS47_DIOCR</name>
<dbReference type="Proteomes" id="UP001515500">
    <property type="component" value="Chromosome 7"/>
</dbReference>
<evidence type="ECO:0000313" key="1">
    <source>
        <dbReference type="Proteomes" id="UP001515500"/>
    </source>
</evidence>
<sequence length="83" mass="9518">CIQQIENLNSSGASKEDISSQAKLLLGQDPKYHKGFKYDHKKNADKMAMKELKEENKILTTDLSTINHPNIRAYIQSKQVRIM</sequence>
<dbReference type="RefSeq" id="XP_039129063.1">
    <property type="nucleotide sequence ID" value="XM_039273129.1"/>
</dbReference>
<accession>A0AB40BS47</accession>
<gene>
    <name evidence="2" type="primary">LOC120265249</name>
</gene>
<dbReference type="GeneID" id="120265249"/>